<organism evidence="1 2">
    <name type="scientific">Sphingobium olei</name>
    <dbReference type="NCBI Taxonomy" id="420955"/>
    <lineage>
        <taxon>Bacteria</taxon>
        <taxon>Pseudomonadati</taxon>
        <taxon>Pseudomonadota</taxon>
        <taxon>Alphaproteobacteria</taxon>
        <taxon>Sphingomonadales</taxon>
        <taxon>Sphingomonadaceae</taxon>
        <taxon>Sphingobium</taxon>
    </lineage>
</organism>
<evidence type="ECO:0000313" key="2">
    <source>
        <dbReference type="Proteomes" id="UP001597203"/>
    </source>
</evidence>
<sequence>MATTPTMTHAYNVRITYYCDGDVFATESMRVETRAGDDVWAAIREAAENCAYFNERIPNLSYDIEFLPPDPTEPPPGAGEGAVKPVCSRCGSDTLVRDACVRWDVETQKWDLSDSYECTICDLCGSESDELAKWVPASDATPLETFSAELAARLNVAGLSERPEFQRFCFDNCLHQSVDEAAAAWWTSGEASP</sequence>
<evidence type="ECO:0008006" key="3">
    <source>
        <dbReference type="Google" id="ProtNLM"/>
    </source>
</evidence>
<dbReference type="RefSeq" id="WP_380910212.1">
    <property type="nucleotide sequence ID" value="NZ_JBHTLS010000110.1"/>
</dbReference>
<reference evidence="2" key="1">
    <citation type="journal article" date="2019" name="Int. J. Syst. Evol. Microbiol.">
        <title>The Global Catalogue of Microorganisms (GCM) 10K type strain sequencing project: providing services to taxonomists for standard genome sequencing and annotation.</title>
        <authorList>
            <consortium name="The Broad Institute Genomics Platform"/>
            <consortium name="The Broad Institute Genome Sequencing Center for Infectious Disease"/>
            <person name="Wu L."/>
            <person name="Ma J."/>
        </authorList>
    </citation>
    <scope>NUCLEOTIDE SEQUENCE [LARGE SCALE GENOMIC DNA]</scope>
    <source>
        <strain evidence="2">CCUG 54329</strain>
    </source>
</reference>
<gene>
    <name evidence="1" type="ORF">ACFQ24_07495</name>
</gene>
<keyword evidence="2" id="KW-1185">Reference proteome</keyword>
<comment type="caution">
    <text evidence="1">The sequence shown here is derived from an EMBL/GenBank/DDBJ whole genome shotgun (WGS) entry which is preliminary data.</text>
</comment>
<dbReference type="Proteomes" id="UP001597203">
    <property type="component" value="Unassembled WGS sequence"/>
</dbReference>
<protein>
    <recommendedName>
        <fullName evidence="3">CbrC family protein</fullName>
    </recommendedName>
</protein>
<proteinExistence type="predicted"/>
<evidence type="ECO:0000313" key="1">
    <source>
        <dbReference type="EMBL" id="MFD1104716.1"/>
    </source>
</evidence>
<accession>A0ABW3NWD8</accession>
<dbReference type="EMBL" id="JBHTLS010000110">
    <property type="protein sequence ID" value="MFD1104716.1"/>
    <property type="molecule type" value="Genomic_DNA"/>
</dbReference>
<name>A0ABW3NWD8_9SPHN</name>